<evidence type="ECO:0000313" key="1">
    <source>
        <dbReference type="EMBL" id="KAH6922473.1"/>
    </source>
</evidence>
<gene>
    <name evidence="1" type="ORF">HPB50_014417</name>
</gene>
<proteinExistence type="predicted"/>
<evidence type="ECO:0000313" key="2">
    <source>
        <dbReference type="Proteomes" id="UP000821845"/>
    </source>
</evidence>
<protein>
    <submittedName>
        <fullName evidence="1">Uncharacterized protein</fullName>
    </submittedName>
</protein>
<keyword evidence="2" id="KW-1185">Reference proteome</keyword>
<dbReference type="EMBL" id="CM023489">
    <property type="protein sequence ID" value="KAH6922473.1"/>
    <property type="molecule type" value="Genomic_DNA"/>
</dbReference>
<dbReference type="Proteomes" id="UP000821845">
    <property type="component" value="Chromosome 9"/>
</dbReference>
<sequence length="171" mass="18554">MSREEHHFCLRCQGKGHIRRDYRAPRCTSACRHFEHEEGQCVRSCATVVRLLVNEDSFELLVDEGDAEEAATAGKESGTSNATATKLPANTTPATHLPECKIEPEGDHGAEDVAVAKDAEVASAKPLPDASNEESEVMVTESTALTTNSQVAWKRCCRQIVEGKPSVSSDE</sequence>
<name>A0ACB7RM96_HYAAI</name>
<organism evidence="1 2">
    <name type="scientific">Hyalomma asiaticum</name>
    <name type="common">Tick</name>
    <dbReference type="NCBI Taxonomy" id="266040"/>
    <lineage>
        <taxon>Eukaryota</taxon>
        <taxon>Metazoa</taxon>
        <taxon>Ecdysozoa</taxon>
        <taxon>Arthropoda</taxon>
        <taxon>Chelicerata</taxon>
        <taxon>Arachnida</taxon>
        <taxon>Acari</taxon>
        <taxon>Parasitiformes</taxon>
        <taxon>Ixodida</taxon>
        <taxon>Ixodoidea</taxon>
        <taxon>Ixodidae</taxon>
        <taxon>Hyalomminae</taxon>
        <taxon>Hyalomma</taxon>
    </lineage>
</organism>
<accession>A0ACB7RM96</accession>
<comment type="caution">
    <text evidence="1">The sequence shown here is derived from an EMBL/GenBank/DDBJ whole genome shotgun (WGS) entry which is preliminary data.</text>
</comment>
<reference evidence="1" key="1">
    <citation type="submission" date="2020-05" db="EMBL/GenBank/DDBJ databases">
        <title>Large-scale comparative analyses of tick genomes elucidate their genetic diversity and vector capacities.</title>
        <authorList>
            <person name="Jia N."/>
            <person name="Wang J."/>
            <person name="Shi W."/>
            <person name="Du L."/>
            <person name="Sun Y."/>
            <person name="Zhan W."/>
            <person name="Jiang J."/>
            <person name="Wang Q."/>
            <person name="Zhang B."/>
            <person name="Ji P."/>
            <person name="Sakyi L.B."/>
            <person name="Cui X."/>
            <person name="Yuan T."/>
            <person name="Jiang B."/>
            <person name="Yang W."/>
            <person name="Lam T.T.-Y."/>
            <person name="Chang Q."/>
            <person name="Ding S."/>
            <person name="Wang X."/>
            <person name="Zhu J."/>
            <person name="Ruan X."/>
            <person name="Zhao L."/>
            <person name="Wei J."/>
            <person name="Que T."/>
            <person name="Du C."/>
            <person name="Cheng J."/>
            <person name="Dai P."/>
            <person name="Han X."/>
            <person name="Huang E."/>
            <person name="Gao Y."/>
            <person name="Liu J."/>
            <person name="Shao H."/>
            <person name="Ye R."/>
            <person name="Li L."/>
            <person name="Wei W."/>
            <person name="Wang X."/>
            <person name="Wang C."/>
            <person name="Yang T."/>
            <person name="Huo Q."/>
            <person name="Li W."/>
            <person name="Guo W."/>
            <person name="Chen H."/>
            <person name="Zhou L."/>
            <person name="Ni X."/>
            <person name="Tian J."/>
            <person name="Zhou Y."/>
            <person name="Sheng Y."/>
            <person name="Liu T."/>
            <person name="Pan Y."/>
            <person name="Xia L."/>
            <person name="Li J."/>
            <person name="Zhao F."/>
            <person name="Cao W."/>
        </authorList>
    </citation>
    <scope>NUCLEOTIDE SEQUENCE</scope>
    <source>
        <strain evidence="1">Hyas-2018</strain>
    </source>
</reference>